<keyword evidence="2" id="KW-1185">Reference proteome</keyword>
<accession>A0ABR4QPL3</accession>
<evidence type="ECO:0000313" key="2">
    <source>
        <dbReference type="Proteomes" id="UP001651158"/>
    </source>
</evidence>
<dbReference type="EMBL" id="JAKROA010000001">
    <property type="protein sequence ID" value="KAL5111642.1"/>
    <property type="molecule type" value="Genomic_DNA"/>
</dbReference>
<reference evidence="1 2" key="1">
    <citation type="journal article" date="2022" name="Front. Cell. Infect. Microbiol.">
        <title>The Genomes of Two Strains of Taenia crassiceps the Animal Model for the Study of Human Cysticercosis.</title>
        <authorList>
            <person name="Bobes R.J."/>
            <person name="Estrada K."/>
            <person name="Rios-Valencia D.G."/>
            <person name="Calderon-Gallegos A."/>
            <person name="de la Torre P."/>
            <person name="Carrero J.C."/>
            <person name="Sanchez-Flores A."/>
            <person name="Laclette J.P."/>
        </authorList>
    </citation>
    <scope>NUCLEOTIDE SEQUENCE [LARGE SCALE GENOMIC DNA]</scope>
    <source>
        <strain evidence="1">WFUcys</strain>
    </source>
</reference>
<protein>
    <submittedName>
        <fullName evidence="1">Uncharacterized protein</fullName>
    </submittedName>
</protein>
<proteinExistence type="predicted"/>
<name>A0ABR4QPL3_9CEST</name>
<dbReference type="Proteomes" id="UP001651158">
    <property type="component" value="Unassembled WGS sequence"/>
</dbReference>
<sequence length="126" mass="13842">MGEKEWGGSNQLYCQRLVTPLCRKLSQPDTRSSPNVMVSANALNISFPQVKYAQASLEFGVSQAVSPSTLQKTRLNHIRQVQLTIDEAIRRNAPIPFPPTHLSTPLKLKLHSATTSAEARGISFGI</sequence>
<comment type="caution">
    <text evidence="1">The sequence shown here is derived from an EMBL/GenBank/DDBJ whole genome shotgun (WGS) entry which is preliminary data.</text>
</comment>
<organism evidence="1 2">
    <name type="scientific">Taenia crassiceps</name>
    <dbReference type="NCBI Taxonomy" id="6207"/>
    <lineage>
        <taxon>Eukaryota</taxon>
        <taxon>Metazoa</taxon>
        <taxon>Spiralia</taxon>
        <taxon>Lophotrochozoa</taxon>
        <taxon>Platyhelminthes</taxon>
        <taxon>Cestoda</taxon>
        <taxon>Eucestoda</taxon>
        <taxon>Cyclophyllidea</taxon>
        <taxon>Taeniidae</taxon>
        <taxon>Taenia</taxon>
    </lineage>
</organism>
<evidence type="ECO:0000313" key="1">
    <source>
        <dbReference type="EMBL" id="KAL5111642.1"/>
    </source>
</evidence>
<gene>
    <name evidence="1" type="ORF">TcWFU_002801</name>
</gene>